<dbReference type="Pfam" id="PF03171">
    <property type="entry name" value="2OG-FeII_Oxy"/>
    <property type="match status" value="1"/>
</dbReference>
<keyword evidence="2" id="KW-0847">Vitamin C</keyword>
<sequence>MLKETTTGDWSWAGGDGREAPRDSLHFYVDQVVPVSVVSSSLDESWEFKRLRSRLPIKDYKTHLSRIATTLFEAMAKNLDLSLKPSEPYLAENTGMVRVYRYPNCSDANVGWGMEAHTDSSVLSILNQDDEVSGLQVLKDDQWLTVKPIPNTLIVNLGDMMQVSSVTFILKACCAQWLSEDVCELIFGGDMRY</sequence>
<proteinExistence type="predicted"/>
<evidence type="ECO:0000256" key="2">
    <source>
        <dbReference type="ARBA" id="ARBA00022896"/>
    </source>
</evidence>
<name>A0A445I429_GLYSO</name>
<dbReference type="GO" id="GO:0031418">
    <property type="term" value="F:L-ascorbic acid binding"/>
    <property type="evidence" value="ECO:0007669"/>
    <property type="project" value="UniProtKB-KW"/>
</dbReference>
<feature type="domain" description="Fe2OG dioxygenase" evidence="4">
    <location>
        <begin position="93"/>
        <end position="193"/>
    </location>
</feature>
<evidence type="ECO:0000313" key="6">
    <source>
        <dbReference type="Proteomes" id="UP000289340"/>
    </source>
</evidence>
<dbReference type="InterPro" id="IPR044861">
    <property type="entry name" value="IPNS-like_FE2OG_OXY"/>
</dbReference>
<keyword evidence="6" id="KW-1185">Reference proteome</keyword>
<evidence type="ECO:0000256" key="1">
    <source>
        <dbReference type="ARBA" id="ARBA00022723"/>
    </source>
</evidence>
<dbReference type="PANTHER" id="PTHR47991">
    <property type="entry name" value="OXOGLUTARATE/IRON-DEPENDENT DIOXYGENASE"/>
    <property type="match status" value="1"/>
</dbReference>
<accession>A0A445I429</accession>
<dbReference type="Proteomes" id="UP000289340">
    <property type="component" value="Chromosome 11"/>
</dbReference>
<comment type="caution">
    <text evidence="5">The sequence shown here is derived from an EMBL/GenBank/DDBJ whole genome shotgun (WGS) entry which is preliminary data.</text>
</comment>
<dbReference type="InterPro" id="IPR027443">
    <property type="entry name" value="IPNS-like_sf"/>
</dbReference>
<dbReference type="SUPFAM" id="SSF51197">
    <property type="entry name" value="Clavaminate synthase-like"/>
    <property type="match status" value="1"/>
</dbReference>
<protein>
    <submittedName>
        <fullName evidence="5">Protein DMR6-LIKE OXYGENASE 1</fullName>
    </submittedName>
</protein>
<dbReference type="Gene3D" id="2.60.120.330">
    <property type="entry name" value="B-lactam Antibiotic, Isopenicillin N Synthase, Chain"/>
    <property type="match status" value="1"/>
</dbReference>
<keyword evidence="1" id="KW-0479">Metal-binding</keyword>
<dbReference type="InterPro" id="IPR050295">
    <property type="entry name" value="Plant_2OG-oxidoreductases"/>
</dbReference>
<evidence type="ECO:0000259" key="4">
    <source>
        <dbReference type="PROSITE" id="PS51471"/>
    </source>
</evidence>
<organism evidence="5 6">
    <name type="scientific">Glycine soja</name>
    <name type="common">Wild soybean</name>
    <dbReference type="NCBI Taxonomy" id="3848"/>
    <lineage>
        <taxon>Eukaryota</taxon>
        <taxon>Viridiplantae</taxon>
        <taxon>Streptophyta</taxon>
        <taxon>Embryophyta</taxon>
        <taxon>Tracheophyta</taxon>
        <taxon>Spermatophyta</taxon>
        <taxon>Magnoliopsida</taxon>
        <taxon>eudicotyledons</taxon>
        <taxon>Gunneridae</taxon>
        <taxon>Pentapetalae</taxon>
        <taxon>rosids</taxon>
        <taxon>fabids</taxon>
        <taxon>Fabales</taxon>
        <taxon>Fabaceae</taxon>
        <taxon>Papilionoideae</taxon>
        <taxon>50 kb inversion clade</taxon>
        <taxon>NPAAA clade</taxon>
        <taxon>indigoferoid/millettioid clade</taxon>
        <taxon>Phaseoleae</taxon>
        <taxon>Glycine</taxon>
        <taxon>Glycine subgen. Soja</taxon>
    </lineage>
</organism>
<evidence type="ECO:0000256" key="3">
    <source>
        <dbReference type="ARBA" id="ARBA00023004"/>
    </source>
</evidence>
<gene>
    <name evidence="5" type="ORF">D0Y65_030547</name>
</gene>
<evidence type="ECO:0000313" key="5">
    <source>
        <dbReference type="EMBL" id="RZB80863.1"/>
    </source>
</evidence>
<reference evidence="5 6" key="1">
    <citation type="submission" date="2018-09" db="EMBL/GenBank/DDBJ databases">
        <title>A high-quality reference genome of wild soybean provides a powerful tool to mine soybean genomes.</title>
        <authorList>
            <person name="Xie M."/>
            <person name="Chung C.Y.L."/>
            <person name="Li M.-W."/>
            <person name="Wong F.-L."/>
            <person name="Chan T.-F."/>
            <person name="Lam H.-M."/>
        </authorList>
    </citation>
    <scope>NUCLEOTIDE SEQUENCE [LARGE SCALE GENOMIC DNA]</scope>
    <source>
        <strain evidence="6">cv. W05</strain>
        <tissue evidence="5">Hypocotyl of etiolated seedlings</tissue>
    </source>
</reference>
<dbReference type="GO" id="GO:0046872">
    <property type="term" value="F:metal ion binding"/>
    <property type="evidence" value="ECO:0007669"/>
    <property type="project" value="UniProtKB-KW"/>
</dbReference>
<dbReference type="EMBL" id="QZWG01000011">
    <property type="protein sequence ID" value="RZB80863.1"/>
    <property type="molecule type" value="Genomic_DNA"/>
</dbReference>
<dbReference type="PROSITE" id="PS51471">
    <property type="entry name" value="FE2OG_OXY"/>
    <property type="match status" value="1"/>
</dbReference>
<dbReference type="AlphaFoldDB" id="A0A445I429"/>
<dbReference type="InterPro" id="IPR005123">
    <property type="entry name" value="Oxoglu/Fe-dep_dioxygenase_dom"/>
</dbReference>
<keyword evidence="3" id="KW-0408">Iron</keyword>